<evidence type="ECO:0008006" key="4">
    <source>
        <dbReference type="Google" id="ProtNLM"/>
    </source>
</evidence>
<dbReference type="InterPro" id="IPR006626">
    <property type="entry name" value="PbH1"/>
</dbReference>
<gene>
    <name evidence="2" type="ORF">NEMVEDRAFT_v1g198549</name>
</gene>
<dbReference type="InParanoid" id="A7RKS2"/>
<evidence type="ECO:0000313" key="3">
    <source>
        <dbReference type="Proteomes" id="UP000001593"/>
    </source>
</evidence>
<proteinExistence type="predicted"/>
<feature type="transmembrane region" description="Helical" evidence="1">
    <location>
        <begin position="1201"/>
        <end position="1220"/>
    </location>
</feature>
<reference evidence="2 3" key="1">
    <citation type="journal article" date="2007" name="Science">
        <title>Sea anemone genome reveals ancestral eumetazoan gene repertoire and genomic organization.</title>
        <authorList>
            <person name="Putnam N.H."/>
            <person name="Srivastava M."/>
            <person name="Hellsten U."/>
            <person name="Dirks B."/>
            <person name="Chapman J."/>
            <person name="Salamov A."/>
            <person name="Terry A."/>
            <person name="Shapiro H."/>
            <person name="Lindquist E."/>
            <person name="Kapitonov V.V."/>
            <person name="Jurka J."/>
            <person name="Genikhovich G."/>
            <person name="Grigoriev I.V."/>
            <person name="Lucas S.M."/>
            <person name="Steele R.E."/>
            <person name="Finnerty J.R."/>
            <person name="Technau U."/>
            <person name="Martindale M.Q."/>
            <person name="Rokhsar D.S."/>
        </authorList>
    </citation>
    <scope>NUCLEOTIDE SEQUENCE [LARGE SCALE GENOMIC DNA]</scope>
    <source>
        <strain evidence="3">CH2 X CH6</strain>
    </source>
</reference>
<dbReference type="PANTHER" id="PTHR11319:SF35">
    <property type="entry name" value="OUTER MEMBRANE PROTEIN PMPC-RELATED"/>
    <property type="match status" value="1"/>
</dbReference>
<keyword evidence="3" id="KW-1185">Reference proteome</keyword>
<name>A7RKS2_NEMVE</name>
<keyword evidence="1" id="KW-0812">Transmembrane</keyword>
<dbReference type="HOGENOM" id="CLU_261182_0_0_1"/>
<feature type="transmembrane region" description="Helical" evidence="1">
    <location>
        <begin position="1240"/>
        <end position="1259"/>
    </location>
</feature>
<dbReference type="EMBL" id="DS469516">
    <property type="protein sequence ID" value="EDO47954.1"/>
    <property type="molecule type" value="Genomic_DNA"/>
</dbReference>
<evidence type="ECO:0000313" key="2">
    <source>
        <dbReference type="EMBL" id="EDO47954.1"/>
    </source>
</evidence>
<dbReference type="SMART" id="SM00710">
    <property type="entry name" value="PbH1"/>
    <property type="match status" value="9"/>
</dbReference>
<accession>A7RKS2</accession>
<keyword evidence="1" id="KW-0472">Membrane</keyword>
<dbReference type="eggNOG" id="ENOG502S176">
    <property type="taxonomic scope" value="Eukaryota"/>
</dbReference>
<protein>
    <recommendedName>
        <fullName evidence="4">Right handed beta helix domain-containing protein</fullName>
    </recommendedName>
</protein>
<keyword evidence="1" id="KW-1133">Transmembrane helix</keyword>
<dbReference type="Proteomes" id="UP000001593">
    <property type="component" value="Unassembled WGS sequence"/>
</dbReference>
<feature type="transmembrane region" description="Helical" evidence="1">
    <location>
        <begin position="995"/>
        <end position="1012"/>
    </location>
</feature>
<organism evidence="2 3">
    <name type="scientific">Nematostella vectensis</name>
    <name type="common">Starlet sea anemone</name>
    <dbReference type="NCBI Taxonomy" id="45351"/>
    <lineage>
        <taxon>Eukaryota</taxon>
        <taxon>Metazoa</taxon>
        <taxon>Cnidaria</taxon>
        <taxon>Anthozoa</taxon>
        <taxon>Hexacorallia</taxon>
        <taxon>Actiniaria</taxon>
        <taxon>Edwardsiidae</taxon>
        <taxon>Nematostella</taxon>
    </lineage>
</organism>
<dbReference type="OMA" id="EINTEYH"/>
<dbReference type="SUPFAM" id="SSF51126">
    <property type="entry name" value="Pectin lyase-like"/>
    <property type="match status" value="2"/>
</dbReference>
<dbReference type="PANTHER" id="PTHR11319">
    <property type="entry name" value="G PROTEIN-COUPLED RECEPTOR-RELATED"/>
    <property type="match status" value="1"/>
</dbReference>
<dbReference type="InterPro" id="IPR011050">
    <property type="entry name" value="Pectin_lyase_fold/virulence"/>
</dbReference>
<evidence type="ECO:0000256" key="1">
    <source>
        <dbReference type="SAM" id="Phobius"/>
    </source>
</evidence>
<sequence length="1305" mass="139529">MLKYNNNILFWQLGKGSVDIVYTSRSGHDSADCGRKSDPCASISMAVSHARVKGSLIYIDGTGTSTNPYTCINVTSQHPGIYVDRSMSLIGYQSPGVIECGHGQELTFQAKGGNEMIVKLIGLVFRNSTLQVVDSSIAVDSCQFLGDKQPISVTQDTQPVDITISNSSCVNTTSFISVEMNANNVSGNTVRVKIADSSVQGLNDNLNVAKTSKGKGTALIVTQTNISPHVITIDIHLRNVSVVGNQLSNNGLIHVEVSSGISCNVDLNNVTVTRTNNLGTRNGVVVILGFSQSNILIANTLSKENHNTRFLYMITANGVVRVVNSSFAGHSSVGNGAVLYIYAVNDAKLKVENTTFERNVAEGSGGCFSVTGHTSIVNIWGSMFSDCSGIKASGVGDFTTTSSSSSLVVTVNASRVNGSSSKGPGGVFGCHGPNVIMSIKNTTITDSKAGKVGFGGVVAIGQGSQGMSGNVDIKFDNVNVEGTFSRGGSVISASFLGEGFLTISNSTLKTIGTNGPGGAIYSFGGKVTVNLLSTVFQGCYAALGGGVLYVMGLKRCHCHNIHVMDSSSESEGGAFYVQGPDMEISIHNSYFNNNSAVELNGGVWSFDQSKGAVAINITDSFFVSNTAHARGGAICVWQNKVRLHVSNSVFTNCTSRGLPGGAVYLDLLGSSNVEFTSSKFVNNSSPHAPGGGIYVQTTGDILVDPGCVPKGSHTVKYRKWNHTSTIQISDTDFYGNLALSGGAAYFTQGQIYLDRCRFVDNFASARSGHIEVDSDSTGMVISDSNFTQNQHTKYYEGISFSTATFISTDSAAPLVFDNTIMDSRAKRALDTTLRISKGGEVDFIDSMIKCPIGSSLTVFNFTNKITQNCTIWITSLQFDCHACANGLYSLLRGSSNGTAPASGLQCLPCPFGASCAGEIKANNGFYGYRVRDSPPALNFTVCPVGYCRSPPPDETGYNSCLGNRTGTLCGMCNRGYTATVLSPECIPRGECTDTWMWGVAVVFILLVALYLVSKPPVFAFLVSHILWGRSEPLDDPCVTRDESGVTFEHDGVGKDPGLTHDAGFLKILFYFYQVANLLLVSTTFRSLTRRGPWINNPRSHRLLRHICGYRYTLDGSQTPAWKPSVEKVLYGPFINPVDVSDGVKYWESVLIGRRLVLIAIYASISDVLTRQLALTFVSVLILFHHLFVRPFHDFKANVAEAVSLLCLVVLALASVLRACFTSLGQEPRGAFKSLIVACDWLEVSLLGVVPGLFVLVALISVLSQVARLIWVIVSLLCRKVINSKKRQPLLEVTSHTGESADADGS</sequence>